<dbReference type="GeneID" id="9047717"/>
<evidence type="ECO:0000313" key="1">
    <source>
        <dbReference type="EMBL" id="EER02567.1"/>
    </source>
</evidence>
<gene>
    <name evidence="1" type="ORF">Pmar_PMAR005908</name>
</gene>
<feature type="non-terminal residue" evidence="1">
    <location>
        <position position="1"/>
    </location>
</feature>
<dbReference type="RefSeq" id="XP_002769849.1">
    <property type="nucleotide sequence ID" value="XM_002769803.1"/>
</dbReference>
<name>C5LL03_PERM5</name>
<sequence length="209" mass="23655">DASEWIAAYELRQNGDLYDEGSMVFPRSKADIAISVKKLQAVYMGLAAVYELEIAASKKFISIHVQTDNTTVATILRTRRVVGTAKREPCPILTKYLSLIQELYPPSDWSRLPAEVVATERNSADRLTKHPYFVKLLSYRDHLQRASERDTLKEYDKEPVVSTNVAKGASEWYFTIDGHICDSCYSDLPLVLKFDTADVAEAQEENEDI</sequence>
<evidence type="ECO:0008006" key="3">
    <source>
        <dbReference type="Google" id="ProtNLM"/>
    </source>
</evidence>
<dbReference type="Proteomes" id="UP000007800">
    <property type="component" value="Unassembled WGS sequence"/>
</dbReference>
<accession>C5LL03</accession>
<dbReference type="EMBL" id="GG683038">
    <property type="protein sequence ID" value="EER02567.1"/>
    <property type="molecule type" value="Genomic_DNA"/>
</dbReference>
<organism evidence="2">
    <name type="scientific">Perkinsus marinus (strain ATCC 50983 / TXsc)</name>
    <dbReference type="NCBI Taxonomy" id="423536"/>
    <lineage>
        <taxon>Eukaryota</taxon>
        <taxon>Sar</taxon>
        <taxon>Alveolata</taxon>
        <taxon>Perkinsozoa</taxon>
        <taxon>Perkinsea</taxon>
        <taxon>Perkinsida</taxon>
        <taxon>Perkinsidae</taxon>
        <taxon>Perkinsus</taxon>
    </lineage>
</organism>
<reference evidence="1 2" key="1">
    <citation type="submission" date="2008-07" db="EMBL/GenBank/DDBJ databases">
        <authorList>
            <person name="El-Sayed N."/>
            <person name="Caler E."/>
            <person name="Inman J."/>
            <person name="Amedeo P."/>
            <person name="Hass B."/>
            <person name="Wortman J."/>
        </authorList>
    </citation>
    <scope>NUCLEOTIDE SEQUENCE [LARGE SCALE GENOMIC DNA]</scope>
    <source>
        <strain evidence="2">ATCC 50983 / TXsc</strain>
    </source>
</reference>
<feature type="non-terminal residue" evidence="1">
    <location>
        <position position="209"/>
    </location>
</feature>
<dbReference type="AlphaFoldDB" id="C5LL03"/>
<proteinExistence type="predicted"/>
<protein>
    <recommendedName>
        <fullName evidence="3">RNase H type-1 domain-containing protein</fullName>
    </recommendedName>
</protein>
<evidence type="ECO:0000313" key="2">
    <source>
        <dbReference type="Proteomes" id="UP000007800"/>
    </source>
</evidence>
<keyword evidence="2" id="KW-1185">Reference proteome</keyword>
<dbReference type="OrthoDB" id="10068564at2759"/>
<dbReference type="InParanoid" id="C5LL03"/>